<feature type="compositionally biased region" description="Low complexity" evidence="2">
    <location>
        <begin position="884"/>
        <end position="893"/>
    </location>
</feature>
<dbReference type="EMBL" id="JACBAE010001397">
    <property type="protein sequence ID" value="KAF7156422.1"/>
    <property type="molecule type" value="Genomic_DNA"/>
</dbReference>
<dbReference type="PANTHER" id="PTHR18853:SF10">
    <property type="entry name" value="FHA DOMAIN-CONTAINING PROTEIN"/>
    <property type="match status" value="1"/>
</dbReference>
<name>A0A8H6PL32_9EURO</name>
<dbReference type="Proteomes" id="UP000654922">
    <property type="component" value="Unassembled WGS sequence"/>
</dbReference>
<organism evidence="3 4">
    <name type="scientific">Aspergillus felis</name>
    <dbReference type="NCBI Taxonomy" id="1287682"/>
    <lineage>
        <taxon>Eukaryota</taxon>
        <taxon>Fungi</taxon>
        <taxon>Dikarya</taxon>
        <taxon>Ascomycota</taxon>
        <taxon>Pezizomycotina</taxon>
        <taxon>Eurotiomycetes</taxon>
        <taxon>Eurotiomycetidae</taxon>
        <taxon>Eurotiales</taxon>
        <taxon>Aspergillaceae</taxon>
        <taxon>Aspergillus</taxon>
        <taxon>Aspergillus subgen. Fumigati</taxon>
    </lineage>
</organism>
<sequence>MPDKLSLLVHEVERLITAPYAPSLQSLHDIIQNESNGLVNAWATHKPCQIGALVDVLFDGLSRSRFAVPLLNAFASVSAVSDALLERYPAVLDQFLEKALENDEPEWMALCTAILSTPLPPNFIAPARLATFIMRLINAMGENPCSETIYPLYQIMTGLEPVPGVLLDISPETMSSLQVELTKTLRNLDDHMGNLLCLATFARISSSWDTNAEGQHGAQFPSWLQNVKHFFGQKRGLKTLDLVILRVILACSAGCDNLPSRKASESICLAIEICDSVEQGQKDCWIANNAPKIAKLCEKVNRNGIDWQVQMMGTAFLASLLPDSALSPEIPRLALQDLLAQERHSPGAVPQYLIPRLVKANAILSGKPAICDLMNHTFTVLKTHCDNHSANAELIELSRSVLLGLQSVEPRILSSAMPAYDLREISHTLNELVGIFPKKPNHSQCRGANLCYASTSNSANELLFDLIVFTSHMSVLATMGSGTNNPSGTSNLANCLLKAKELIPKNKCSFSGFEPWDLRVKSPLTGLPKRGPISRDDWKAGIAETLMLSSRMTHDNLIRKIEEVCFDLEQRCTTIEAPLRAVEEERDQIAVQAEQLQQQKSELELQLQQASSTISELQQEISHLEKHALSTSARVEELSASLDTARRELEDHRRNSQETTNSEREKARTRELDLLATITEKDDQIEELQLETRNLQEDNDALRQTLDTVSKEKGTVLEHATALKQDVKDEEISRLQADQGHMNSNTEALKKKLDEESAQVHELKSALQNAEETRRTEVSTLKKQYESQIAEITMEYTGNKEEMKSLQAAMHVAASNATKELQAREKRIQHLERKVKPETFIFFGDPDSPILQVQQLREERAVKAREFSEAQQHIGRLMSVMGFKPGPKAPKAASKQQRSRSTLGPSEAATIQEQTPRRDEDTQSQSENMLADSFASPTPQSGRSPKRFRATAADQDLRESACQSQARPRRTRQALGEANRNRQSNSQRSDASECTPNASLQGTQNGPNWDENHFHDIDLDMDLEFSKDFIFTSTALSEANDHVPALRSQQ</sequence>
<proteinExistence type="predicted"/>
<accession>A0A8H6PL32</accession>
<evidence type="ECO:0000313" key="3">
    <source>
        <dbReference type="EMBL" id="KAF7156422.1"/>
    </source>
</evidence>
<dbReference type="PANTHER" id="PTHR18853">
    <property type="entry name" value="FORKHEAD-ASSOCIATED DOMAIN-CONTAINING PROTEIN 1-RELATED"/>
    <property type="match status" value="1"/>
</dbReference>
<feature type="compositionally biased region" description="Polar residues" evidence="2">
    <location>
        <begin position="894"/>
        <end position="914"/>
    </location>
</feature>
<feature type="compositionally biased region" description="Polar residues" evidence="2">
    <location>
        <begin position="981"/>
        <end position="1007"/>
    </location>
</feature>
<gene>
    <name evidence="3" type="ORF">CNMCM5623_010092</name>
</gene>
<feature type="coiled-coil region" evidence="1">
    <location>
        <begin position="814"/>
        <end position="873"/>
    </location>
</feature>
<evidence type="ECO:0000256" key="2">
    <source>
        <dbReference type="SAM" id="MobiDB-lite"/>
    </source>
</evidence>
<protein>
    <submittedName>
        <fullName evidence="3">Uncharacterized protein</fullName>
    </submittedName>
</protein>
<feature type="region of interest" description="Disordered" evidence="2">
    <location>
        <begin position="880"/>
        <end position="1013"/>
    </location>
</feature>
<feature type="coiled-coil region" evidence="1">
    <location>
        <begin position="746"/>
        <end position="773"/>
    </location>
</feature>
<evidence type="ECO:0000256" key="1">
    <source>
        <dbReference type="SAM" id="Coils"/>
    </source>
</evidence>
<reference evidence="3" key="1">
    <citation type="submission" date="2020-06" db="EMBL/GenBank/DDBJ databases">
        <title>Draft genome sequences of strains closely related to Aspergillus parafelis and Aspergillus hiratsukae.</title>
        <authorList>
            <person name="Dos Santos R.A.C."/>
            <person name="Rivero-Menendez O."/>
            <person name="Steenwyk J.L."/>
            <person name="Mead M.E."/>
            <person name="Goldman G.H."/>
            <person name="Alastruey-Izquierdo A."/>
            <person name="Rokas A."/>
        </authorList>
    </citation>
    <scope>NUCLEOTIDE SEQUENCE</scope>
    <source>
        <strain evidence="3">CNM-CM5623</strain>
    </source>
</reference>
<dbReference type="SUPFAM" id="SSF90257">
    <property type="entry name" value="Myosin rod fragments"/>
    <property type="match status" value="1"/>
</dbReference>
<evidence type="ECO:0000313" key="4">
    <source>
        <dbReference type="Proteomes" id="UP000654922"/>
    </source>
</evidence>
<dbReference type="OrthoDB" id="5332870at2759"/>
<keyword evidence="1" id="KW-0175">Coiled coil</keyword>
<comment type="caution">
    <text evidence="3">The sequence shown here is derived from an EMBL/GenBank/DDBJ whole genome shotgun (WGS) entry which is preliminary data.</text>
</comment>
<dbReference type="AlphaFoldDB" id="A0A8H6PL32"/>
<dbReference type="Gene3D" id="1.20.5.340">
    <property type="match status" value="1"/>
</dbReference>
<dbReference type="InterPro" id="IPR052642">
    <property type="entry name" value="CC-FHA_domain"/>
</dbReference>
<feature type="region of interest" description="Disordered" evidence="2">
    <location>
        <begin position="647"/>
        <end position="668"/>
    </location>
</feature>